<dbReference type="InterPro" id="IPR019004">
    <property type="entry name" value="YqeY/Aim41"/>
</dbReference>
<sequence length="130" mass="14759">MTITELKKMMIKAKKEDKTKANALMMLVDTAQKLAKEKNEEVTEKHIIEAAKKLAKMAKESIEAGMEEAKKELAIYEEFLPKMLNEEETKKVIEEIINEIGGKNIGEIMKRLKQRGDVDLGLANKIIKSI</sequence>
<dbReference type="AlphaFoldDB" id="A0A292YGK7"/>
<proteinExistence type="predicted"/>
<dbReference type="InterPro" id="IPR023168">
    <property type="entry name" value="GatB_Yqey_C_2"/>
</dbReference>
<gene>
    <name evidence="2" type="ORF">LNAT_P1418</name>
</gene>
<accession>A0A292YGK7</accession>
<dbReference type="Gene3D" id="1.10.10.410">
    <property type="match status" value="1"/>
</dbReference>
<dbReference type="SUPFAM" id="SSF89095">
    <property type="entry name" value="GatB/YqeY motif"/>
    <property type="match status" value="1"/>
</dbReference>
<evidence type="ECO:0000313" key="3">
    <source>
        <dbReference type="Proteomes" id="UP000217944"/>
    </source>
</evidence>
<feature type="coiled-coil region" evidence="1">
    <location>
        <begin position="52"/>
        <end position="86"/>
    </location>
</feature>
<evidence type="ECO:0000313" key="2">
    <source>
        <dbReference type="EMBL" id="GAX88123.1"/>
    </source>
</evidence>
<dbReference type="PANTHER" id="PTHR28055">
    <property type="entry name" value="ALTERED INHERITANCE OF MITOCHONDRIA PROTEIN 41, MITOCHONDRIAL"/>
    <property type="match status" value="1"/>
</dbReference>
<dbReference type="GO" id="GO:0016884">
    <property type="term" value="F:carbon-nitrogen ligase activity, with glutamine as amido-N-donor"/>
    <property type="evidence" value="ECO:0007669"/>
    <property type="project" value="InterPro"/>
</dbReference>
<comment type="caution">
    <text evidence="2">The sequence shown here is derived from an EMBL/GenBank/DDBJ whole genome shotgun (WGS) entry which is preliminary data.</text>
</comment>
<keyword evidence="3" id="KW-1185">Reference proteome</keyword>
<keyword evidence="1" id="KW-0175">Coiled coil</keyword>
<dbReference type="RefSeq" id="WP_096259894.1">
    <property type="nucleotide sequence ID" value="NZ_BDME01000006.1"/>
</dbReference>
<organism evidence="2 3">
    <name type="scientific">Lebetimonas natsushimae</name>
    <dbReference type="NCBI Taxonomy" id="1936991"/>
    <lineage>
        <taxon>Bacteria</taxon>
        <taxon>Pseudomonadati</taxon>
        <taxon>Campylobacterota</taxon>
        <taxon>Epsilonproteobacteria</taxon>
        <taxon>Nautiliales</taxon>
        <taxon>Nautiliaceae</taxon>
        <taxon>Lebetimonas</taxon>
    </lineage>
</organism>
<name>A0A292YGK7_9BACT</name>
<dbReference type="EMBL" id="BDME01000006">
    <property type="protein sequence ID" value="GAX88123.1"/>
    <property type="molecule type" value="Genomic_DNA"/>
</dbReference>
<dbReference type="Proteomes" id="UP000217944">
    <property type="component" value="Unassembled WGS sequence"/>
</dbReference>
<dbReference type="Pfam" id="PF09424">
    <property type="entry name" value="YqeY"/>
    <property type="match status" value="1"/>
</dbReference>
<dbReference type="PANTHER" id="PTHR28055:SF1">
    <property type="entry name" value="ALTERED INHERITANCE OF MITOCHONDRIA PROTEIN 41, MITOCHONDRIAL"/>
    <property type="match status" value="1"/>
</dbReference>
<dbReference type="InterPro" id="IPR003789">
    <property type="entry name" value="Asn/Gln_tRNA_amidoTrase-B-like"/>
</dbReference>
<evidence type="ECO:0000256" key="1">
    <source>
        <dbReference type="SAM" id="Coils"/>
    </source>
</evidence>
<reference evidence="2 3" key="1">
    <citation type="journal article" date="2017" name="Syst. Appl. Microbiol.">
        <title>Lebetimonas natsushimae sp. nov., a novel strictly anaerobic, moderately thermophilic chemoautotroph isolated from a deep-sea hydrothermal vent polychaete nest in the Mid-Okinawa Trough.</title>
        <authorList>
            <person name="Nagata R."/>
            <person name="Takaki Y."/>
            <person name="Tame A."/>
            <person name="Nunoura T."/>
            <person name="Muto H."/>
            <person name="Mino S."/>
            <person name="Sawayama S."/>
            <person name="Takai K."/>
            <person name="Nakagawa S."/>
        </authorList>
    </citation>
    <scope>NUCLEOTIDE SEQUENCE [LARGE SCALE GENOMIC DNA]</scope>
    <source>
        <strain evidence="2 3">HS1857</strain>
    </source>
</reference>
<evidence type="ECO:0008006" key="4">
    <source>
        <dbReference type="Google" id="ProtNLM"/>
    </source>
</evidence>
<protein>
    <recommendedName>
        <fullName evidence="4">GatB/YqeY domain-containing protein</fullName>
    </recommendedName>
</protein>